<name>A0A165FYW4_EXIGL</name>
<dbReference type="Gene3D" id="3.40.50.720">
    <property type="entry name" value="NAD(P)-binding Rossmann-like Domain"/>
    <property type="match status" value="1"/>
</dbReference>
<evidence type="ECO:0000256" key="2">
    <source>
        <dbReference type="ARBA" id="ARBA00023002"/>
    </source>
</evidence>
<dbReference type="GO" id="GO:0016491">
    <property type="term" value="F:oxidoreductase activity"/>
    <property type="evidence" value="ECO:0007669"/>
    <property type="project" value="UniProtKB-KW"/>
</dbReference>
<feature type="signal peptide" evidence="5">
    <location>
        <begin position="1"/>
        <end position="19"/>
    </location>
</feature>
<keyword evidence="2" id="KW-0560">Oxidoreductase</keyword>
<feature type="domain" description="NmrA-like" evidence="6">
    <location>
        <begin position="490"/>
        <end position="717"/>
    </location>
</feature>
<protein>
    <submittedName>
        <fullName evidence="7">NAD(P)-binding protein</fullName>
    </submittedName>
</protein>
<organism evidence="7 8">
    <name type="scientific">Exidia glandulosa HHB12029</name>
    <dbReference type="NCBI Taxonomy" id="1314781"/>
    <lineage>
        <taxon>Eukaryota</taxon>
        <taxon>Fungi</taxon>
        <taxon>Dikarya</taxon>
        <taxon>Basidiomycota</taxon>
        <taxon>Agaricomycotina</taxon>
        <taxon>Agaricomycetes</taxon>
        <taxon>Auriculariales</taxon>
        <taxon>Exidiaceae</taxon>
        <taxon>Exidia</taxon>
    </lineage>
</organism>
<keyword evidence="5" id="KW-0732">Signal</keyword>
<dbReference type="InterPro" id="IPR051609">
    <property type="entry name" value="NmrA/Isoflavone_reductase-like"/>
</dbReference>
<feature type="region of interest" description="Disordered" evidence="3">
    <location>
        <begin position="446"/>
        <end position="470"/>
    </location>
</feature>
<proteinExistence type="predicted"/>
<keyword evidence="4" id="KW-1133">Transmembrane helix</keyword>
<feature type="region of interest" description="Disordered" evidence="3">
    <location>
        <begin position="181"/>
        <end position="254"/>
    </location>
</feature>
<evidence type="ECO:0000259" key="6">
    <source>
        <dbReference type="Pfam" id="PF05368"/>
    </source>
</evidence>
<feature type="compositionally biased region" description="Low complexity" evidence="3">
    <location>
        <begin position="243"/>
        <end position="254"/>
    </location>
</feature>
<reference evidence="7 8" key="1">
    <citation type="journal article" date="2016" name="Mol. Biol. Evol.">
        <title>Comparative Genomics of Early-Diverging Mushroom-Forming Fungi Provides Insights into the Origins of Lignocellulose Decay Capabilities.</title>
        <authorList>
            <person name="Nagy L.G."/>
            <person name="Riley R."/>
            <person name="Tritt A."/>
            <person name="Adam C."/>
            <person name="Daum C."/>
            <person name="Floudas D."/>
            <person name="Sun H."/>
            <person name="Yadav J.S."/>
            <person name="Pangilinan J."/>
            <person name="Larsson K.H."/>
            <person name="Matsuura K."/>
            <person name="Barry K."/>
            <person name="Labutti K."/>
            <person name="Kuo R."/>
            <person name="Ohm R.A."/>
            <person name="Bhattacharya S.S."/>
            <person name="Shirouzu T."/>
            <person name="Yoshinaga Y."/>
            <person name="Martin F.M."/>
            <person name="Grigoriev I.V."/>
            <person name="Hibbett D.S."/>
        </authorList>
    </citation>
    <scope>NUCLEOTIDE SEQUENCE [LARGE SCALE GENOMIC DNA]</scope>
    <source>
        <strain evidence="7 8">HHB12029</strain>
    </source>
</reference>
<dbReference type="Proteomes" id="UP000077266">
    <property type="component" value="Unassembled WGS sequence"/>
</dbReference>
<dbReference type="InParanoid" id="A0A165FYW4"/>
<dbReference type="SUPFAM" id="SSF51735">
    <property type="entry name" value="NAD(P)-binding Rossmann-fold domains"/>
    <property type="match status" value="1"/>
</dbReference>
<dbReference type="InterPro" id="IPR036291">
    <property type="entry name" value="NAD(P)-bd_dom_sf"/>
</dbReference>
<dbReference type="CDD" id="cd05259">
    <property type="entry name" value="PCBER_SDR_a"/>
    <property type="match status" value="1"/>
</dbReference>
<dbReference type="PANTHER" id="PTHR47706:SF9">
    <property type="entry name" value="NMRA-LIKE DOMAIN-CONTAINING PROTEIN-RELATED"/>
    <property type="match status" value="1"/>
</dbReference>
<dbReference type="PANTHER" id="PTHR47706">
    <property type="entry name" value="NMRA-LIKE FAMILY PROTEIN"/>
    <property type="match status" value="1"/>
</dbReference>
<sequence length="790" mass="83015">MLTFAPIASFLLPALGAVAQQGLLISPGSVMLEDEPWTSLVVAAAAAGSAQPVPTAQGLTFANVAATVAGTTQPTAPLVDSPAASIPTATLPAAPPLIQTVSPAVADPVAGASTSIPDTVLSTIFGATSTIAVMPNVASVISTSTVASVPSTSTLASVQTAIATSAAPLLPTTSTIAAPTTTNVLQPTPSSSAPVSIQSQSTVTTTSTSPPPAPPKTTTTHVTTSTSSVSQSHQIWPGRTKTRTTTSSASPTTTAVSDVSIDATNQKHVRNILIAIGVIAGILILVFLCRKFLLRKCCGAGSDRNTLADEEDFWIDPNARHNTYCANSQMGLDAAVEKHREVLQAATLAASSPALVYQPPGREMYAAPSPSPMAAQPQQWTPRMPSKLQQEDNFTTIPRVRFEQLTSGGTPRPSIAQAGAVPSRLTPHLAGSPIVEENLWTPRVLQAGPAPAPAQTPASVQSPRPDQQYSVGVGELWPGPRYGDIGDFRRIVYLGASGPFGETMTEELLNAGWHVVILARDPSKIPARSNTTIVQYTPTDHSSLVAAMRGAEVVLCSTGGTSADPLGFQKPLIDAAIEAGVKRYIPTEYAGDLQHPRSAANAIHQGRRAVLAYLKEKAEKGEIQWTMFHTGGFIEMGLRTGFLKIDVKGRKAVIRDGGNDGVVHVTYRTTARATVRALSTEHFAATANRAVRTGDATLTQSQLLQLVEKAAGTKFEVANETAAESLQRGLGNSKLMAGEADFAAVRDIILSDFYVKDNYCQWSLTDNEWLGVETQNLEEVINKVVKEILA</sequence>
<evidence type="ECO:0000313" key="8">
    <source>
        <dbReference type="Proteomes" id="UP000077266"/>
    </source>
</evidence>
<dbReference type="AlphaFoldDB" id="A0A165FYW4"/>
<accession>A0A165FYW4</accession>
<dbReference type="InterPro" id="IPR045312">
    <property type="entry name" value="PCBER-like"/>
</dbReference>
<evidence type="ECO:0000313" key="7">
    <source>
        <dbReference type="EMBL" id="KZV89732.1"/>
    </source>
</evidence>
<keyword evidence="8" id="KW-1185">Reference proteome</keyword>
<evidence type="ECO:0000256" key="1">
    <source>
        <dbReference type="ARBA" id="ARBA00022857"/>
    </source>
</evidence>
<dbReference type="OrthoDB" id="9974981at2759"/>
<dbReference type="Gene3D" id="3.90.25.10">
    <property type="entry name" value="UDP-galactose 4-epimerase, domain 1"/>
    <property type="match status" value="1"/>
</dbReference>
<keyword evidence="4" id="KW-0812">Transmembrane</keyword>
<evidence type="ECO:0000256" key="4">
    <source>
        <dbReference type="SAM" id="Phobius"/>
    </source>
</evidence>
<feature type="chain" id="PRO_5007857924" evidence="5">
    <location>
        <begin position="20"/>
        <end position="790"/>
    </location>
</feature>
<keyword evidence="4" id="KW-0472">Membrane</keyword>
<dbReference type="STRING" id="1314781.A0A165FYW4"/>
<keyword evidence="1" id="KW-0521">NADP</keyword>
<gene>
    <name evidence="7" type="ORF">EXIGLDRAFT_751019</name>
</gene>
<feature type="compositionally biased region" description="Low complexity" evidence="3">
    <location>
        <begin position="446"/>
        <end position="463"/>
    </location>
</feature>
<dbReference type="Pfam" id="PF05368">
    <property type="entry name" value="NmrA"/>
    <property type="match status" value="1"/>
</dbReference>
<feature type="compositionally biased region" description="Low complexity" evidence="3">
    <location>
        <begin position="189"/>
        <end position="208"/>
    </location>
</feature>
<evidence type="ECO:0000256" key="5">
    <source>
        <dbReference type="SAM" id="SignalP"/>
    </source>
</evidence>
<feature type="transmembrane region" description="Helical" evidence="4">
    <location>
        <begin position="272"/>
        <end position="289"/>
    </location>
</feature>
<dbReference type="EMBL" id="KV426065">
    <property type="protein sequence ID" value="KZV89732.1"/>
    <property type="molecule type" value="Genomic_DNA"/>
</dbReference>
<evidence type="ECO:0000256" key="3">
    <source>
        <dbReference type="SAM" id="MobiDB-lite"/>
    </source>
</evidence>
<dbReference type="InterPro" id="IPR008030">
    <property type="entry name" value="NmrA-like"/>
</dbReference>
<feature type="compositionally biased region" description="Low complexity" evidence="3">
    <location>
        <begin position="216"/>
        <end position="232"/>
    </location>
</feature>